<feature type="domain" description="Sushi" evidence="3">
    <location>
        <begin position="22"/>
        <end position="84"/>
    </location>
</feature>
<protein>
    <recommendedName>
        <fullName evidence="3">Sushi domain-containing protein</fullName>
    </recommendedName>
</protein>
<evidence type="ECO:0000256" key="2">
    <source>
        <dbReference type="PROSITE-ProRule" id="PRU00302"/>
    </source>
</evidence>
<evidence type="ECO:0000256" key="1">
    <source>
        <dbReference type="ARBA" id="ARBA00023157"/>
    </source>
</evidence>
<feature type="non-terminal residue" evidence="4">
    <location>
        <position position="173"/>
    </location>
</feature>
<organism evidence="4 6">
    <name type="scientific">Dinothrombium tinctorium</name>
    <dbReference type="NCBI Taxonomy" id="1965070"/>
    <lineage>
        <taxon>Eukaryota</taxon>
        <taxon>Metazoa</taxon>
        <taxon>Ecdysozoa</taxon>
        <taxon>Arthropoda</taxon>
        <taxon>Chelicerata</taxon>
        <taxon>Arachnida</taxon>
        <taxon>Acari</taxon>
        <taxon>Acariformes</taxon>
        <taxon>Trombidiformes</taxon>
        <taxon>Prostigmata</taxon>
        <taxon>Anystina</taxon>
        <taxon>Parasitengona</taxon>
        <taxon>Trombidioidea</taxon>
        <taxon>Trombidiidae</taxon>
        <taxon>Dinothrombium</taxon>
    </lineage>
</organism>
<keyword evidence="6" id="KW-1185">Reference proteome</keyword>
<comment type="caution">
    <text evidence="2">Lacks conserved residue(s) required for the propagation of feature annotation.</text>
</comment>
<keyword evidence="2" id="KW-0768">Sushi</keyword>
<dbReference type="SMART" id="SM00032">
    <property type="entry name" value="CCP"/>
    <property type="match status" value="1"/>
</dbReference>
<dbReference type="Gene3D" id="2.10.70.10">
    <property type="entry name" value="Complement Module, domain 1"/>
    <property type="match status" value="1"/>
</dbReference>
<dbReference type="InterPro" id="IPR035976">
    <property type="entry name" value="Sushi/SCR/CCP_sf"/>
</dbReference>
<sequence>MKAFGFAIFYLNIENVILQIFGSCVLPLVPENGRIVPNNQSRYFSPKEKIYYSCLNQTDFLLIGDERRECLRNKWTGEAPKCLRALKRDSTLIKVIIKGLNESFERSVDFDYAYDAAFYARSQKCIQSFAGPQLWKLILSTPANFSYFEISAPKKSISNTRIVATLDENNGCN</sequence>
<evidence type="ECO:0000313" key="6">
    <source>
        <dbReference type="Proteomes" id="UP000285301"/>
    </source>
</evidence>
<evidence type="ECO:0000313" key="4">
    <source>
        <dbReference type="EMBL" id="RWS09892.1"/>
    </source>
</evidence>
<proteinExistence type="predicted"/>
<name>A0A3S3S3L4_9ACAR</name>
<keyword evidence="1" id="KW-1015">Disulfide bond</keyword>
<dbReference type="AlphaFoldDB" id="A0A3S3S3L4"/>
<evidence type="ECO:0000259" key="3">
    <source>
        <dbReference type="PROSITE" id="PS50923"/>
    </source>
</evidence>
<accession>A0A3S3S3L4</accession>
<comment type="caution">
    <text evidence="4">The sequence shown here is derived from an EMBL/GenBank/DDBJ whole genome shotgun (WGS) entry which is preliminary data.</text>
</comment>
<dbReference type="EMBL" id="NCKU01002300">
    <property type="protein sequence ID" value="RWS09894.1"/>
    <property type="molecule type" value="Genomic_DNA"/>
</dbReference>
<dbReference type="SUPFAM" id="SSF57535">
    <property type="entry name" value="Complement control module/SCR domain"/>
    <property type="match status" value="1"/>
</dbReference>
<dbReference type="Pfam" id="PF00084">
    <property type="entry name" value="Sushi"/>
    <property type="match status" value="1"/>
</dbReference>
<dbReference type="CDD" id="cd00033">
    <property type="entry name" value="CCP"/>
    <property type="match status" value="1"/>
</dbReference>
<gene>
    <name evidence="5" type="ORF">B4U79_19006</name>
    <name evidence="4" type="ORF">B4U79_19007</name>
</gene>
<evidence type="ECO:0000313" key="5">
    <source>
        <dbReference type="EMBL" id="RWS09894.1"/>
    </source>
</evidence>
<dbReference type="InterPro" id="IPR000436">
    <property type="entry name" value="Sushi_SCR_CCP_dom"/>
</dbReference>
<dbReference type="PROSITE" id="PS50923">
    <property type="entry name" value="SUSHI"/>
    <property type="match status" value="1"/>
</dbReference>
<reference evidence="4 6" key="1">
    <citation type="journal article" date="2018" name="Gigascience">
        <title>Genomes of trombidid mites reveal novel predicted allergens and laterally-transferred genes associated with secondary metabolism.</title>
        <authorList>
            <person name="Dong X."/>
            <person name="Chaisiri K."/>
            <person name="Xia D."/>
            <person name="Armstrong S.D."/>
            <person name="Fang Y."/>
            <person name="Donnelly M.J."/>
            <person name="Kadowaki T."/>
            <person name="McGarry J.W."/>
            <person name="Darby A.C."/>
            <person name="Makepeace B.L."/>
        </authorList>
    </citation>
    <scope>NUCLEOTIDE SEQUENCE [LARGE SCALE GENOMIC DNA]</scope>
    <source>
        <strain evidence="4">UoL-WK</strain>
    </source>
</reference>
<reference evidence="4" key="2">
    <citation type="submission" date="2018-11" db="EMBL/GenBank/DDBJ databases">
        <title>Trombidioid mite genomics.</title>
        <authorList>
            <person name="Dong X."/>
        </authorList>
    </citation>
    <scope>NUCLEOTIDE SEQUENCE</scope>
    <source>
        <strain evidence="4">UoL-WK</strain>
    </source>
</reference>
<dbReference type="Proteomes" id="UP000285301">
    <property type="component" value="Unassembled WGS sequence"/>
</dbReference>
<dbReference type="EMBL" id="NCKU01002301">
    <property type="protein sequence ID" value="RWS09892.1"/>
    <property type="molecule type" value="Genomic_DNA"/>
</dbReference>